<keyword evidence="4" id="KW-1185">Reference proteome</keyword>
<proteinExistence type="predicted"/>
<accession>A0A5N6L310</accession>
<feature type="region of interest" description="Disordered" evidence="1">
    <location>
        <begin position="74"/>
        <end position="100"/>
    </location>
</feature>
<comment type="caution">
    <text evidence="3">The sequence shown here is derived from an EMBL/GenBank/DDBJ whole genome shotgun (WGS) entry which is preliminary data.</text>
</comment>
<feature type="chain" id="PRO_5024291574" evidence="2">
    <location>
        <begin position="22"/>
        <end position="146"/>
    </location>
</feature>
<reference evidence="3 4" key="1">
    <citation type="submission" date="2019-06" db="EMBL/GenBank/DDBJ databases">
        <title>A chromosomal-level reference genome of Carpinus fangiana (Coryloideae, Betulaceae).</title>
        <authorList>
            <person name="Yang X."/>
            <person name="Wang Z."/>
            <person name="Zhang L."/>
            <person name="Hao G."/>
            <person name="Liu J."/>
            <person name="Yang Y."/>
        </authorList>
    </citation>
    <scope>NUCLEOTIDE SEQUENCE [LARGE SCALE GENOMIC DNA]</scope>
    <source>
        <strain evidence="3">Cfa_2016G</strain>
        <tissue evidence="3">Leaf</tissue>
    </source>
</reference>
<evidence type="ECO:0000256" key="2">
    <source>
        <dbReference type="SAM" id="SignalP"/>
    </source>
</evidence>
<evidence type="ECO:0000313" key="3">
    <source>
        <dbReference type="EMBL" id="KAB8446259.1"/>
    </source>
</evidence>
<feature type="compositionally biased region" description="Low complexity" evidence="1">
    <location>
        <begin position="86"/>
        <end position="100"/>
    </location>
</feature>
<sequence>MYLPATMSAALLLLSSSITQAAHLSRGRYYAPSEVEHKLDARSIVPAHAPDPASALDYIFNYILRLTDRIDAVESQLSDSEKPKTPHSTPPSTTYPSISSISPTVITDVKPSQTPPVVGTTLTTYASVSSITPIVITDFPLTTRTP</sequence>
<organism evidence="3 4">
    <name type="scientific">Carpinus fangiana</name>
    <dbReference type="NCBI Taxonomy" id="176857"/>
    <lineage>
        <taxon>Eukaryota</taxon>
        <taxon>Viridiplantae</taxon>
        <taxon>Streptophyta</taxon>
        <taxon>Embryophyta</taxon>
        <taxon>Tracheophyta</taxon>
        <taxon>Spermatophyta</taxon>
        <taxon>Magnoliopsida</taxon>
        <taxon>eudicotyledons</taxon>
        <taxon>Gunneridae</taxon>
        <taxon>Pentapetalae</taxon>
        <taxon>rosids</taxon>
        <taxon>fabids</taxon>
        <taxon>Fagales</taxon>
        <taxon>Betulaceae</taxon>
        <taxon>Carpinus</taxon>
    </lineage>
</organism>
<feature type="signal peptide" evidence="2">
    <location>
        <begin position="1"/>
        <end position="21"/>
    </location>
</feature>
<dbReference type="EMBL" id="VIBQ01000038">
    <property type="protein sequence ID" value="KAB8446259.1"/>
    <property type="molecule type" value="Genomic_DNA"/>
</dbReference>
<evidence type="ECO:0000313" key="4">
    <source>
        <dbReference type="Proteomes" id="UP000327013"/>
    </source>
</evidence>
<gene>
    <name evidence="3" type="ORF">FH972_025240</name>
</gene>
<keyword evidence="2" id="KW-0732">Signal</keyword>
<dbReference type="Proteomes" id="UP000327013">
    <property type="component" value="Unassembled WGS sequence"/>
</dbReference>
<name>A0A5N6L310_9ROSI</name>
<evidence type="ECO:0000256" key="1">
    <source>
        <dbReference type="SAM" id="MobiDB-lite"/>
    </source>
</evidence>
<dbReference type="AlphaFoldDB" id="A0A5N6L310"/>
<protein>
    <submittedName>
        <fullName evidence="3">Uncharacterized protein</fullName>
    </submittedName>
</protein>